<evidence type="ECO:0000313" key="7">
    <source>
        <dbReference type="Proteomes" id="UP000006876"/>
    </source>
</evidence>
<dbReference type="CDD" id="cd08422">
    <property type="entry name" value="PBP2_CrgA_like"/>
    <property type="match status" value="1"/>
</dbReference>
<dbReference type="FunFam" id="3.40.190.290:FF:000001">
    <property type="entry name" value="Transcriptional regulator, LysR family"/>
    <property type="match status" value="1"/>
</dbReference>
<dbReference type="InterPro" id="IPR036390">
    <property type="entry name" value="WH_DNA-bd_sf"/>
</dbReference>
<evidence type="ECO:0000256" key="4">
    <source>
        <dbReference type="ARBA" id="ARBA00023163"/>
    </source>
</evidence>
<keyword evidence="2" id="KW-0805">Transcription regulation</keyword>
<dbReference type="PANTHER" id="PTHR30537:SF5">
    <property type="entry name" value="HTH-TYPE TRANSCRIPTIONAL ACTIVATOR TTDR-RELATED"/>
    <property type="match status" value="1"/>
</dbReference>
<comment type="similarity">
    <text evidence="1">Belongs to the LysR transcriptional regulatory family.</text>
</comment>
<dbReference type="InterPro" id="IPR058163">
    <property type="entry name" value="LysR-type_TF_proteobact-type"/>
</dbReference>
<dbReference type="OrthoDB" id="9110639at2"/>
<organism evidence="6 7">
    <name type="scientific">Achromobacter xylosoxidans (strain A8)</name>
    <dbReference type="NCBI Taxonomy" id="762376"/>
    <lineage>
        <taxon>Bacteria</taxon>
        <taxon>Pseudomonadati</taxon>
        <taxon>Pseudomonadota</taxon>
        <taxon>Betaproteobacteria</taxon>
        <taxon>Burkholderiales</taxon>
        <taxon>Alcaligenaceae</taxon>
        <taxon>Achromobacter</taxon>
    </lineage>
</organism>
<evidence type="ECO:0000256" key="1">
    <source>
        <dbReference type="ARBA" id="ARBA00009437"/>
    </source>
</evidence>
<gene>
    <name evidence="6" type="ordered locus">AXYL_02191</name>
</gene>
<accession>E3HIU3</accession>
<dbReference type="SUPFAM" id="SSF46785">
    <property type="entry name" value="Winged helix' DNA-binding domain"/>
    <property type="match status" value="1"/>
</dbReference>
<dbReference type="GO" id="GO:0006351">
    <property type="term" value="P:DNA-templated transcription"/>
    <property type="evidence" value="ECO:0007669"/>
    <property type="project" value="TreeGrafter"/>
</dbReference>
<dbReference type="InterPro" id="IPR005119">
    <property type="entry name" value="LysR_subst-bd"/>
</dbReference>
<dbReference type="KEGG" id="axy:AXYL_02191"/>
<dbReference type="Gene3D" id="1.10.10.10">
    <property type="entry name" value="Winged helix-like DNA-binding domain superfamily/Winged helix DNA-binding domain"/>
    <property type="match status" value="1"/>
</dbReference>
<reference evidence="6 7" key="1">
    <citation type="journal article" date="2011" name="J. Bacteriol.">
        <title>Complete genome sequence of the haloaromatic acid-degrading bacterium Achromobacter xylosoxidans A8.</title>
        <authorList>
            <person name="Strnad H."/>
            <person name="Ridl J."/>
            <person name="Paces J."/>
            <person name="Kolar M."/>
            <person name="Vlcek C."/>
            <person name="Paces V."/>
        </authorList>
    </citation>
    <scope>NUCLEOTIDE SEQUENCE [LARGE SCALE GENOMIC DNA]</scope>
    <source>
        <strain evidence="6 7">A8</strain>
    </source>
</reference>
<dbReference type="Pfam" id="PF03466">
    <property type="entry name" value="LysR_substrate"/>
    <property type="match status" value="1"/>
</dbReference>
<dbReference type="GO" id="GO:0043565">
    <property type="term" value="F:sequence-specific DNA binding"/>
    <property type="evidence" value="ECO:0007669"/>
    <property type="project" value="TreeGrafter"/>
</dbReference>
<keyword evidence="4" id="KW-0804">Transcription</keyword>
<evidence type="ECO:0000259" key="5">
    <source>
        <dbReference type="PROSITE" id="PS50931"/>
    </source>
</evidence>
<dbReference type="PROSITE" id="PS50931">
    <property type="entry name" value="HTH_LYSR"/>
    <property type="match status" value="1"/>
</dbReference>
<dbReference type="Proteomes" id="UP000006876">
    <property type="component" value="Chromosome"/>
</dbReference>
<dbReference type="PANTHER" id="PTHR30537">
    <property type="entry name" value="HTH-TYPE TRANSCRIPTIONAL REGULATOR"/>
    <property type="match status" value="1"/>
</dbReference>
<evidence type="ECO:0000256" key="3">
    <source>
        <dbReference type="ARBA" id="ARBA00023125"/>
    </source>
</evidence>
<dbReference type="PATRIC" id="fig|762376.5.peg.2184"/>
<feature type="domain" description="HTH lysR-type" evidence="5">
    <location>
        <begin position="14"/>
        <end position="63"/>
    </location>
</feature>
<dbReference type="Gene3D" id="3.40.190.290">
    <property type="match status" value="1"/>
</dbReference>
<keyword evidence="3" id="KW-0238">DNA-binding</keyword>
<dbReference type="STRING" id="762376.AXYL_02191"/>
<evidence type="ECO:0000256" key="2">
    <source>
        <dbReference type="ARBA" id="ARBA00023015"/>
    </source>
</evidence>
<dbReference type="FunFam" id="1.10.10.10:FF:000001">
    <property type="entry name" value="LysR family transcriptional regulator"/>
    <property type="match status" value="1"/>
</dbReference>
<dbReference type="SUPFAM" id="SSF53850">
    <property type="entry name" value="Periplasmic binding protein-like II"/>
    <property type="match status" value="1"/>
</dbReference>
<dbReference type="Pfam" id="PF00126">
    <property type="entry name" value="HTH_1"/>
    <property type="match status" value="1"/>
</dbReference>
<dbReference type="InterPro" id="IPR000847">
    <property type="entry name" value="LysR_HTH_N"/>
</dbReference>
<dbReference type="InterPro" id="IPR036388">
    <property type="entry name" value="WH-like_DNA-bd_sf"/>
</dbReference>
<dbReference type="eggNOG" id="COG0583">
    <property type="taxonomic scope" value="Bacteria"/>
</dbReference>
<evidence type="ECO:0000313" key="6">
    <source>
        <dbReference type="EMBL" id="ADP15514.1"/>
    </source>
</evidence>
<dbReference type="GO" id="GO:0003700">
    <property type="term" value="F:DNA-binding transcription factor activity"/>
    <property type="evidence" value="ECO:0007669"/>
    <property type="project" value="InterPro"/>
</dbReference>
<proteinExistence type="inferred from homology"/>
<name>E3HIU3_ACHXA</name>
<protein>
    <submittedName>
        <fullName evidence="6">Bacterial regulatory helix-turn-helix protein, LysR family protein 57</fullName>
    </submittedName>
</protein>
<dbReference type="HOGENOM" id="CLU_039613_16_3_4"/>
<dbReference type="EMBL" id="CP002287">
    <property type="protein sequence ID" value="ADP15514.1"/>
    <property type="molecule type" value="Genomic_DNA"/>
</dbReference>
<dbReference type="AlphaFoldDB" id="E3HIU3"/>
<dbReference type="RefSeq" id="WP_013392840.1">
    <property type="nucleotide sequence ID" value="NC_014640.1"/>
</dbReference>
<sequence length="310" mass="33902">MYILIDHLKHVLNFVRVADSGSFTAAAHRLDISTASVSKSVSLLEAKLGVKLLNRTTRNLSLTDDGELLLQRCRHILLEVEAAEAEVTGASESPRGKLRVHAPVGLGRKVIMPALLSLTARYPELSINADFSDRIPNLAEEGLDATIRIGVTADSRVIAKNLSQLRYVTCASPAYLAAHGTPTTPAELERHNCLAYVQWQTGRYHEWDFQKGDERYTITPGGNLNVNHPEAILDAVVAGAGIARMASFIAESAVMDGRLKLVLTDWMAPGAPVQLVYLPNRHLSPRIRAFVDAMTQAMPPQLPWEKAMGL</sequence>